<evidence type="ECO:0000313" key="2">
    <source>
        <dbReference type="EMBL" id="EQD43022.1"/>
    </source>
</evidence>
<keyword evidence="1" id="KW-0812">Transmembrane</keyword>
<name>T0ZFC5_9ZZZZ</name>
<organism evidence="2">
    <name type="scientific">mine drainage metagenome</name>
    <dbReference type="NCBI Taxonomy" id="410659"/>
    <lineage>
        <taxon>unclassified sequences</taxon>
        <taxon>metagenomes</taxon>
        <taxon>ecological metagenomes</taxon>
    </lineage>
</organism>
<feature type="transmembrane region" description="Helical" evidence="1">
    <location>
        <begin position="490"/>
        <end position="510"/>
    </location>
</feature>
<protein>
    <submittedName>
        <fullName evidence="2">Uncharacterized protein</fullName>
    </submittedName>
</protein>
<sequence>MILIAAMFVFMQANAQGVSPAVHSFLSTYIPNSTINSSTFYNITVAGRPYSVMQIAPYKFILINLSSPYSIVLNYSSAYPVFDSFIPNHFAPNMTLISNLQSNVTSLYNQSKANLALCITYTGLNYTIANSSIPATYGCAYLSGCTSVLANSESAIFIEKGIQDLYNSYSAYNSSYLKFESLYGSINPTNSRTYLSPILNYTRTIAGTPASLQYNQLFPPPAGFNPNLFKNCPVTVTLSSPWYCQLLSYCPSPNFNATYTSNIQGIDNSLSSLPVSNSSIRVITKNSTLLAYQYVEPVLKSEYGAEFSALVNYTKPLFYAALNNASYISSKVHNSTLASLVSQMNSTYMHILNLGINQNMSTSNKTISYMIKQVESTYRNISRVYYSTYNEAVSSSGAILGAELNNPNNKAVLSLASQQQGVLAEFSQPMNYSELNNVSTAEASLTKSAKAYAAPFSMPVFVKSIDGWFMNGLAFIIPGSIGAKMAAAPIYAALLSFIIGMVLLFLFYKFTYAKLNHKHKIKKDSKVRRSWMTLFAALFVLVLIYSFITYAFASGTNSFMPLSVFINSVTSAHHLTIVLNQSYMTNTSVASCITQLQNNLALLNVKSALTTEHNYTCDGISSSNAVSTTNCLNQMLGSGAPFVAIDINTTTHISYRGAYGDELSAGGNAVSGNACYLAALFK</sequence>
<reference evidence="2" key="2">
    <citation type="journal article" date="2014" name="ISME J.">
        <title>Microbial stratification in low pH oxic and suboxic macroscopic growths along an acid mine drainage.</title>
        <authorList>
            <person name="Mendez-Garcia C."/>
            <person name="Mesa V."/>
            <person name="Sprenger R.R."/>
            <person name="Richter M."/>
            <person name="Diez M.S."/>
            <person name="Solano J."/>
            <person name="Bargiela R."/>
            <person name="Golyshina O.V."/>
            <person name="Manteca A."/>
            <person name="Ramos J.L."/>
            <person name="Gallego J.R."/>
            <person name="Llorente I."/>
            <person name="Martins Dos Santos V.A."/>
            <person name="Jensen O.N."/>
            <person name="Pelaez A.I."/>
            <person name="Sanchez J."/>
            <person name="Ferrer M."/>
        </authorList>
    </citation>
    <scope>NUCLEOTIDE SEQUENCE</scope>
</reference>
<gene>
    <name evidence="2" type="ORF">B2A_10056</name>
</gene>
<keyword evidence="1" id="KW-1133">Transmembrane helix</keyword>
<reference evidence="2" key="1">
    <citation type="submission" date="2013-08" db="EMBL/GenBank/DDBJ databases">
        <authorList>
            <person name="Mendez C."/>
            <person name="Richter M."/>
            <person name="Ferrer M."/>
            <person name="Sanchez J."/>
        </authorList>
    </citation>
    <scope>NUCLEOTIDE SEQUENCE</scope>
</reference>
<keyword evidence="1" id="KW-0472">Membrane</keyword>
<dbReference type="AlphaFoldDB" id="T0ZFC5"/>
<evidence type="ECO:0000256" key="1">
    <source>
        <dbReference type="SAM" id="Phobius"/>
    </source>
</evidence>
<dbReference type="EMBL" id="AUZZ01007258">
    <property type="protein sequence ID" value="EQD43022.1"/>
    <property type="molecule type" value="Genomic_DNA"/>
</dbReference>
<feature type="transmembrane region" description="Helical" evidence="1">
    <location>
        <begin position="531"/>
        <end position="553"/>
    </location>
</feature>
<proteinExistence type="predicted"/>
<comment type="caution">
    <text evidence="2">The sequence shown here is derived from an EMBL/GenBank/DDBJ whole genome shotgun (WGS) entry which is preliminary data.</text>
</comment>
<accession>T0ZFC5</accession>